<accession>A0A382EWC3</accession>
<name>A0A382EWC3_9ZZZZ</name>
<organism evidence="1">
    <name type="scientific">marine metagenome</name>
    <dbReference type="NCBI Taxonomy" id="408172"/>
    <lineage>
        <taxon>unclassified sequences</taxon>
        <taxon>metagenomes</taxon>
        <taxon>ecological metagenomes</taxon>
    </lineage>
</organism>
<protein>
    <recommendedName>
        <fullName evidence="2">Sulfatase N-terminal domain-containing protein</fullName>
    </recommendedName>
</protein>
<feature type="non-terminal residue" evidence="1">
    <location>
        <position position="38"/>
    </location>
</feature>
<sequence>MRKFTPIAFCASILLASLCSAAERPNILYLYVDDMGWG</sequence>
<evidence type="ECO:0008006" key="2">
    <source>
        <dbReference type="Google" id="ProtNLM"/>
    </source>
</evidence>
<reference evidence="1" key="1">
    <citation type="submission" date="2018-05" db="EMBL/GenBank/DDBJ databases">
        <authorList>
            <person name="Lanie J.A."/>
            <person name="Ng W.-L."/>
            <person name="Kazmierczak K.M."/>
            <person name="Andrzejewski T.M."/>
            <person name="Davidsen T.M."/>
            <person name="Wayne K.J."/>
            <person name="Tettelin H."/>
            <person name="Glass J.I."/>
            <person name="Rusch D."/>
            <person name="Podicherti R."/>
            <person name="Tsui H.-C.T."/>
            <person name="Winkler M.E."/>
        </authorList>
    </citation>
    <scope>NUCLEOTIDE SEQUENCE</scope>
</reference>
<gene>
    <name evidence="1" type="ORF">METZ01_LOCUS207573</name>
</gene>
<evidence type="ECO:0000313" key="1">
    <source>
        <dbReference type="EMBL" id="SVB54719.1"/>
    </source>
</evidence>
<proteinExistence type="predicted"/>
<dbReference type="AlphaFoldDB" id="A0A382EWC3"/>
<dbReference type="EMBL" id="UINC01046551">
    <property type="protein sequence ID" value="SVB54719.1"/>
    <property type="molecule type" value="Genomic_DNA"/>
</dbReference>